<dbReference type="PANTHER" id="PTHR43690:SF18">
    <property type="entry name" value="INSULIN-DEGRADING ENZYME-RELATED"/>
    <property type="match status" value="1"/>
</dbReference>
<proteinExistence type="inferred from homology"/>
<evidence type="ECO:0000256" key="3">
    <source>
        <dbReference type="ARBA" id="ARBA00022723"/>
    </source>
</evidence>
<keyword evidence="14" id="KW-1185">Reference proteome</keyword>
<keyword evidence="2" id="KW-0645">Protease</keyword>
<name>A0A507DLQ2_9FUNG</name>
<dbReference type="EMBL" id="QEAN01000010">
    <property type="protein sequence ID" value="TPX53994.1"/>
    <property type="molecule type" value="Genomic_DNA"/>
</dbReference>
<dbReference type="Pfam" id="PF05193">
    <property type="entry name" value="Peptidase_M16_C"/>
    <property type="match status" value="1"/>
</dbReference>
<dbReference type="PROSITE" id="PS00143">
    <property type="entry name" value="INSULINASE"/>
    <property type="match status" value="1"/>
</dbReference>
<evidence type="ECO:0000313" key="15">
    <source>
        <dbReference type="Proteomes" id="UP000320475"/>
    </source>
</evidence>
<dbReference type="Gene3D" id="3.30.830.10">
    <property type="entry name" value="Metalloenzyme, LuxS/M16 peptidase-like"/>
    <property type="match status" value="4"/>
</dbReference>
<dbReference type="InterPro" id="IPR007863">
    <property type="entry name" value="Peptidase_M16_C"/>
</dbReference>
<evidence type="ECO:0000313" key="14">
    <source>
        <dbReference type="Proteomes" id="UP000317494"/>
    </source>
</evidence>
<feature type="domain" description="Coenzyme PQQ synthesis protein F-like C-terminal lobe" evidence="11">
    <location>
        <begin position="771"/>
        <end position="869"/>
    </location>
</feature>
<comment type="caution">
    <text evidence="12">The sequence shown here is derived from an EMBL/GenBank/DDBJ whole genome shotgun (WGS) entry which is preliminary data.</text>
</comment>
<dbReference type="FunFam" id="3.30.830.10:FF:000004">
    <property type="entry name" value="Putative insulin-degrading enzyme"/>
    <property type="match status" value="1"/>
</dbReference>
<dbReference type="VEuPathDB" id="FungiDB:SeMB42_g00517"/>
<keyword evidence="3" id="KW-0479">Metal-binding</keyword>
<protein>
    <recommendedName>
        <fullName evidence="16">Insulin-degrading enzyme</fullName>
    </recommendedName>
</protein>
<feature type="domain" description="Peptidase M16 middle/third" evidence="10">
    <location>
        <begin position="381"/>
        <end position="664"/>
    </location>
</feature>
<dbReference type="Pfam" id="PF22456">
    <property type="entry name" value="PqqF-like_C_4"/>
    <property type="match status" value="1"/>
</dbReference>
<dbReference type="Proteomes" id="UP000317494">
    <property type="component" value="Unassembled WGS sequence"/>
</dbReference>
<dbReference type="GO" id="GO:0046872">
    <property type="term" value="F:metal ion binding"/>
    <property type="evidence" value="ECO:0007669"/>
    <property type="project" value="UniProtKB-KW"/>
</dbReference>
<dbReference type="InterPro" id="IPR032632">
    <property type="entry name" value="Peptidase_M16_M"/>
</dbReference>
<dbReference type="Pfam" id="PF00675">
    <property type="entry name" value="Peptidase_M16"/>
    <property type="match status" value="1"/>
</dbReference>
<dbReference type="InterPro" id="IPR054734">
    <property type="entry name" value="PqqF-like_C_4"/>
</dbReference>
<evidence type="ECO:0000313" key="12">
    <source>
        <dbReference type="EMBL" id="TPX51820.1"/>
    </source>
</evidence>
<reference evidence="14 15" key="1">
    <citation type="journal article" date="2019" name="Sci. Rep.">
        <title>Comparative genomics of chytrid fungi reveal insights into the obligate biotrophic and pathogenic lifestyle of Synchytrium endobioticum.</title>
        <authorList>
            <person name="van de Vossenberg B.T.L.H."/>
            <person name="Warris S."/>
            <person name="Nguyen H.D.T."/>
            <person name="van Gent-Pelzer M.P.E."/>
            <person name="Joly D.L."/>
            <person name="van de Geest H.C."/>
            <person name="Bonants P.J.M."/>
            <person name="Smith D.S."/>
            <person name="Levesque C.A."/>
            <person name="van der Lee T.A.J."/>
        </authorList>
    </citation>
    <scope>NUCLEOTIDE SEQUENCE [LARGE SCALE GENOMIC DNA]</scope>
    <source>
        <strain evidence="12 15">LEV6574</strain>
        <strain evidence="13 14">MB42</strain>
    </source>
</reference>
<evidence type="ECO:0000256" key="5">
    <source>
        <dbReference type="ARBA" id="ARBA00022833"/>
    </source>
</evidence>
<keyword evidence="5" id="KW-0862">Zinc</keyword>
<comment type="similarity">
    <text evidence="1 7">Belongs to the peptidase M16 family.</text>
</comment>
<evidence type="ECO:0000256" key="2">
    <source>
        <dbReference type="ARBA" id="ARBA00022670"/>
    </source>
</evidence>
<evidence type="ECO:0000259" key="11">
    <source>
        <dbReference type="Pfam" id="PF22456"/>
    </source>
</evidence>
<dbReference type="GO" id="GO:0005739">
    <property type="term" value="C:mitochondrion"/>
    <property type="evidence" value="ECO:0007669"/>
    <property type="project" value="TreeGrafter"/>
</dbReference>
<accession>A0A507DLQ2</accession>
<evidence type="ECO:0000256" key="6">
    <source>
        <dbReference type="ARBA" id="ARBA00023049"/>
    </source>
</evidence>
<evidence type="ECO:0000313" key="13">
    <source>
        <dbReference type="EMBL" id="TPX53994.1"/>
    </source>
</evidence>
<dbReference type="InterPro" id="IPR001431">
    <property type="entry name" value="Pept_M16_Zn_BS"/>
</dbReference>
<dbReference type="EMBL" id="QEAM01000001">
    <property type="protein sequence ID" value="TPX51820.1"/>
    <property type="molecule type" value="Genomic_DNA"/>
</dbReference>
<evidence type="ECO:0000256" key="4">
    <source>
        <dbReference type="ARBA" id="ARBA00022801"/>
    </source>
</evidence>
<dbReference type="OrthoDB" id="952271at2759"/>
<dbReference type="GO" id="GO:0043171">
    <property type="term" value="P:peptide catabolic process"/>
    <property type="evidence" value="ECO:0007669"/>
    <property type="project" value="TreeGrafter"/>
</dbReference>
<evidence type="ECO:0000259" key="9">
    <source>
        <dbReference type="Pfam" id="PF05193"/>
    </source>
</evidence>
<evidence type="ECO:0000256" key="7">
    <source>
        <dbReference type="RuleBase" id="RU004447"/>
    </source>
</evidence>
<dbReference type="Proteomes" id="UP000320475">
    <property type="component" value="Unassembled WGS sequence"/>
</dbReference>
<sequence length="1002" mass="115444">MEAFESVQVFEDIVKSQADDRSYRLITLPNKLDILLISDPSTDKSAAAMDVHVGHLVDPEEFAGLAHFCEHLLFMGTEKHPEENAYSQYLSDHGGHSNAFTSVENTNYYFDVNADHLEGALDRFAQFFIAPLFLESTTDRELNAVDSEHKKNLQSDSWRLFQLEKDLCSKDHPYHKFGTGNIETLKNEPVSKGLDIRKFLFKFHESYYSANIMKCVILGKEPLDTLMKWAVSMLSAVKNKNIVVPSFAGHPLTNEVLRRQILVKPVKEMKHLEMTFPFPDVTQDYRIHPQEYISHLIGHEGDGSILALIKSRGWALSLSAGVTSGGTNFDFFKISVELTDEGLAHWEEIIVICFQYMALMRNAGIQEWIFRESEALAEMSFRFKEKGSPASYASATAGHMQHFDKSDILSGNYLFHDFRPDVIQTYLNYLQPDHFRVMVVSPSFDSSNFAEAKYYGTEYDVQDFSDALKEALKTKILEANSELHLPEPNDFIPSNFDVRRVLKPETQYVEIIRESDTMRLWHKKDDTFYVPKVFTTWLIKNPFAYMNPKMSVLARLFTDLLKDYLSEFSYYAEVAGLHYDFDILTDGLILTMDGYNHKLCILLAKVIGKMKNFHVDSKRFQVLKERHERLYRNFKMETPTQHALYWTTYMLQEKLWTNEEKLEEISNIKEDEVANFVQEFFNHFYIEAVVHGNVEEKDALKWANIFDEAFQTRPLPLLQRHALLRSQTLPQGSHTILSLPLPNPANPNSAIEYVLQIGGSDDDDVRSRVLLFSQMCQEPCFDVLRTKEQLGYMVFSSVRKMVGNQFIRVVVQSERDPGYLETRIEAFWVHTKNLIENLGEDDFVRQRTALVNLLLEKPKKLVQEYRRLWSQVSNSQYDFPVEFRLANNVGTLSKSDIIQFMDTYIMKSAPKRTKYSTHISSAKVLSAELSKEAQQLLNDVNQTVLYDDLEGMMLLKNKWGLSGGAYPSKDVKEFMRHKTSTEVFEMNGGISGPSKEVNVVSV</sequence>
<evidence type="ECO:0008006" key="16">
    <source>
        <dbReference type="Google" id="ProtNLM"/>
    </source>
</evidence>
<dbReference type="FunFam" id="3.30.830.10:FF:000005">
    <property type="entry name" value="nardilysin isoform X1"/>
    <property type="match status" value="1"/>
</dbReference>
<evidence type="ECO:0000259" key="10">
    <source>
        <dbReference type="Pfam" id="PF16187"/>
    </source>
</evidence>
<evidence type="ECO:0000256" key="1">
    <source>
        <dbReference type="ARBA" id="ARBA00007261"/>
    </source>
</evidence>
<dbReference type="AlphaFoldDB" id="A0A507DLQ2"/>
<dbReference type="STRING" id="286115.A0A507DLQ2"/>
<evidence type="ECO:0000259" key="8">
    <source>
        <dbReference type="Pfam" id="PF00675"/>
    </source>
</evidence>
<dbReference type="GO" id="GO:0004222">
    <property type="term" value="F:metalloendopeptidase activity"/>
    <property type="evidence" value="ECO:0007669"/>
    <property type="project" value="InterPro"/>
</dbReference>
<dbReference type="FunFam" id="3.30.830.10:FF:000003">
    <property type="entry name" value="Insulin-degrading enzyme"/>
    <property type="match status" value="1"/>
</dbReference>
<dbReference type="InterPro" id="IPR011765">
    <property type="entry name" value="Pept_M16_N"/>
</dbReference>
<dbReference type="InterPro" id="IPR011249">
    <property type="entry name" value="Metalloenz_LuxS/M16"/>
</dbReference>
<dbReference type="GO" id="GO:0051603">
    <property type="term" value="P:proteolysis involved in protein catabolic process"/>
    <property type="evidence" value="ECO:0007669"/>
    <property type="project" value="TreeGrafter"/>
</dbReference>
<feature type="domain" description="Peptidase M16 C-terminal" evidence="9">
    <location>
        <begin position="198"/>
        <end position="372"/>
    </location>
</feature>
<dbReference type="GO" id="GO:0005829">
    <property type="term" value="C:cytosol"/>
    <property type="evidence" value="ECO:0007669"/>
    <property type="project" value="TreeGrafter"/>
</dbReference>
<keyword evidence="6" id="KW-0482">Metalloprotease</keyword>
<gene>
    <name evidence="12" type="ORF">SeLEV6574_g00057</name>
    <name evidence="13" type="ORF">SeMB42_g00517</name>
</gene>
<organism evidence="12 15">
    <name type="scientific">Synchytrium endobioticum</name>
    <dbReference type="NCBI Taxonomy" id="286115"/>
    <lineage>
        <taxon>Eukaryota</taxon>
        <taxon>Fungi</taxon>
        <taxon>Fungi incertae sedis</taxon>
        <taxon>Chytridiomycota</taxon>
        <taxon>Chytridiomycota incertae sedis</taxon>
        <taxon>Chytridiomycetes</taxon>
        <taxon>Synchytriales</taxon>
        <taxon>Synchytriaceae</taxon>
        <taxon>Synchytrium</taxon>
    </lineage>
</organism>
<dbReference type="PANTHER" id="PTHR43690">
    <property type="entry name" value="NARDILYSIN"/>
    <property type="match status" value="1"/>
</dbReference>
<feature type="domain" description="Peptidase M16 N-terminal" evidence="8">
    <location>
        <begin position="34"/>
        <end position="167"/>
    </location>
</feature>
<dbReference type="SUPFAM" id="SSF63411">
    <property type="entry name" value="LuxS/MPP-like metallohydrolase"/>
    <property type="match status" value="4"/>
</dbReference>
<dbReference type="InterPro" id="IPR050626">
    <property type="entry name" value="Peptidase_M16"/>
</dbReference>
<keyword evidence="4" id="KW-0378">Hydrolase</keyword>
<dbReference type="Pfam" id="PF16187">
    <property type="entry name" value="Peptidase_M16_M"/>
    <property type="match status" value="1"/>
</dbReference>